<gene>
    <name evidence="10" type="primary">ydhV</name>
    <name evidence="10" type="ORF">KOR42_21980</name>
</gene>
<evidence type="ECO:0000256" key="8">
    <source>
        <dbReference type="ARBA" id="ARBA00049934"/>
    </source>
</evidence>
<comment type="caution">
    <text evidence="10">The sequence shown here is derived from an EMBL/GenBank/DDBJ whole genome shotgun (WGS) entry which is preliminary data.</text>
</comment>
<evidence type="ECO:0000256" key="4">
    <source>
        <dbReference type="ARBA" id="ARBA00022723"/>
    </source>
</evidence>
<comment type="cofactor">
    <cofactor evidence="8">
        <name>tungstopterin</name>
        <dbReference type="ChEBI" id="CHEBI:30402"/>
    </cofactor>
</comment>
<sequence length="599" mass="64538">MKFGYHGRYLRIDLSTRESRAVEIDPKRLDRFLGGAGLGTALLLEETSGCYDALGPEAPLIFVFSPLVGSPLTTSAKFSIVAKSPLTHRINDSLSSSHFAIAGKRTGFDAICLVGACPGPTALVIRNDTVMFEDAQDLWGLSSEQASERFRRQVGSSFRVAAIGPAGENGVRYATISNEGRHAGRGGLGAVMGSKRLKALAVSGDQLTEFAAPKELIAYSKNLSERSFGEATAKYRELGTVSNLLTFNRLGTLPTRNFQESSFSDAEAIAPESLSATRTRSSCAACTIGCEHIFAPQKDRSSPVRMEYENLYALGPMCGINDPEVILEASSYCDAAGIDTVSAGVCIAFAMECSERGLIEADGLSFGDGKKLLVLLQAIVSRETDLGDLLSQGVRAASRKIGQGSEEFAIHVKGLEFPGYDPRSLQTMALGFAVGARGADHNKSGAYQADFSPGVDRLNPGNRAAQMAVETEDEASIMDSLILCKFLRGVFEDRMSSMATMLELVTGANFNSESLKERAAGIVTAKKLFNIRQGWTAAEDTLPDRFFNLPVRGTPSDGAILNREVLRNQIQAYYSLRKWSPSGVPTEDALKRHELNWAT</sequence>
<reference evidence="10 11" key="1">
    <citation type="submission" date="2019-02" db="EMBL/GenBank/DDBJ databases">
        <title>Deep-cultivation of Planctomycetes and their phenomic and genomic characterization uncovers novel biology.</title>
        <authorList>
            <person name="Wiegand S."/>
            <person name="Jogler M."/>
            <person name="Boedeker C."/>
            <person name="Pinto D."/>
            <person name="Vollmers J."/>
            <person name="Rivas-Marin E."/>
            <person name="Kohn T."/>
            <person name="Peeters S.H."/>
            <person name="Heuer A."/>
            <person name="Rast P."/>
            <person name="Oberbeckmann S."/>
            <person name="Bunk B."/>
            <person name="Jeske O."/>
            <person name="Meyerdierks A."/>
            <person name="Storesund J.E."/>
            <person name="Kallscheuer N."/>
            <person name="Luecker S."/>
            <person name="Lage O.M."/>
            <person name="Pohl T."/>
            <person name="Merkel B.J."/>
            <person name="Hornburger P."/>
            <person name="Mueller R.-W."/>
            <person name="Bruemmer F."/>
            <person name="Labrenz M."/>
            <person name="Spormann A.M."/>
            <person name="Op Den Camp H."/>
            <person name="Overmann J."/>
            <person name="Amann R."/>
            <person name="Jetten M.S.M."/>
            <person name="Mascher T."/>
            <person name="Medema M.H."/>
            <person name="Devos D.P."/>
            <person name="Kaster A.-K."/>
            <person name="Ovreas L."/>
            <person name="Rohde M."/>
            <person name="Galperin M.Y."/>
            <person name="Jogler C."/>
        </authorList>
    </citation>
    <scope>NUCLEOTIDE SEQUENCE [LARGE SCALE GENOMIC DNA]</scope>
    <source>
        <strain evidence="10 11">KOR42</strain>
    </source>
</reference>
<dbReference type="PANTHER" id="PTHR30038">
    <property type="entry name" value="ALDEHYDE FERREDOXIN OXIDOREDUCTASE"/>
    <property type="match status" value="1"/>
</dbReference>
<dbReference type="GO" id="GO:0009055">
    <property type="term" value="F:electron transfer activity"/>
    <property type="evidence" value="ECO:0007669"/>
    <property type="project" value="InterPro"/>
</dbReference>
<keyword evidence="3" id="KW-0004">4Fe-4S</keyword>
<accession>A0A5C5XAC3</accession>
<keyword evidence="11" id="KW-1185">Reference proteome</keyword>
<proteinExistence type="inferred from homology"/>
<keyword evidence="7" id="KW-0411">Iron-sulfur</keyword>
<dbReference type="InterPro" id="IPR001203">
    <property type="entry name" value="OxRdtase_Ald_Fedxn_C"/>
</dbReference>
<dbReference type="SUPFAM" id="SSF48310">
    <property type="entry name" value="Aldehyde ferredoxin oxidoreductase, C-terminal domains"/>
    <property type="match status" value="1"/>
</dbReference>
<comment type="similarity">
    <text evidence="2">Belongs to the AOR/FOR family.</text>
</comment>
<dbReference type="Gene3D" id="1.10.599.10">
    <property type="entry name" value="Aldehyde Ferredoxin Oxidoreductase Protein, subunit A, domain 3"/>
    <property type="match status" value="1"/>
</dbReference>
<dbReference type="InterPro" id="IPR036503">
    <property type="entry name" value="Ald_Fedxn_OxRdtase_N_sf"/>
</dbReference>
<dbReference type="AlphaFoldDB" id="A0A5C5XAC3"/>
<dbReference type="Gene3D" id="3.60.9.10">
    <property type="entry name" value="Aldehyde ferredoxin oxidoreductase, N-terminal domain"/>
    <property type="match status" value="1"/>
</dbReference>
<dbReference type="Gene3D" id="1.10.569.10">
    <property type="entry name" value="Aldehyde Ferredoxin Oxidoreductase Protein, subunit A, domain 2"/>
    <property type="match status" value="1"/>
</dbReference>
<dbReference type="EC" id="1.-.-.-" evidence="10"/>
<dbReference type="GO" id="GO:0051539">
    <property type="term" value="F:4 iron, 4 sulfur cluster binding"/>
    <property type="evidence" value="ECO:0007669"/>
    <property type="project" value="UniProtKB-KW"/>
</dbReference>
<evidence type="ECO:0000256" key="3">
    <source>
        <dbReference type="ARBA" id="ARBA00022485"/>
    </source>
</evidence>
<dbReference type="InterPro" id="IPR013984">
    <property type="entry name" value="Ald_Fedxn_OxRdtase_dom2"/>
</dbReference>
<protein>
    <submittedName>
        <fullName evidence="10">Putative oxidoreductase YdhV</fullName>
        <ecNumber evidence="10">1.-.-.-</ecNumber>
    </submittedName>
</protein>
<dbReference type="EMBL" id="SIHI01000001">
    <property type="protein sequence ID" value="TWT58812.1"/>
    <property type="molecule type" value="Genomic_DNA"/>
</dbReference>
<evidence type="ECO:0000313" key="11">
    <source>
        <dbReference type="Proteomes" id="UP000317243"/>
    </source>
</evidence>
<organism evidence="10 11">
    <name type="scientific">Thalassoglobus neptunius</name>
    <dbReference type="NCBI Taxonomy" id="1938619"/>
    <lineage>
        <taxon>Bacteria</taxon>
        <taxon>Pseudomonadati</taxon>
        <taxon>Planctomycetota</taxon>
        <taxon>Planctomycetia</taxon>
        <taxon>Planctomycetales</taxon>
        <taxon>Planctomycetaceae</taxon>
        <taxon>Thalassoglobus</taxon>
    </lineage>
</organism>
<evidence type="ECO:0000313" key="10">
    <source>
        <dbReference type="EMBL" id="TWT58812.1"/>
    </source>
</evidence>
<name>A0A5C5XAC3_9PLAN</name>
<comment type="cofactor">
    <cofactor evidence="1">
        <name>[4Fe-4S] cluster</name>
        <dbReference type="ChEBI" id="CHEBI:49883"/>
    </cofactor>
</comment>
<keyword evidence="4" id="KW-0479">Metal-binding</keyword>
<evidence type="ECO:0000259" key="9">
    <source>
        <dbReference type="SMART" id="SM00790"/>
    </source>
</evidence>
<evidence type="ECO:0000256" key="2">
    <source>
        <dbReference type="ARBA" id="ARBA00011032"/>
    </source>
</evidence>
<evidence type="ECO:0000256" key="5">
    <source>
        <dbReference type="ARBA" id="ARBA00023002"/>
    </source>
</evidence>
<evidence type="ECO:0000256" key="7">
    <source>
        <dbReference type="ARBA" id="ARBA00023014"/>
    </source>
</evidence>
<dbReference type="InterPro" id="IPR013983">
    <property type="entry name" value="Ald_Fedxn_OxRdtase_N"/>
</dbReference>
<dbReference type="GO" id="GO:0016625">
    <property type="term" value="F:oxidoreductase activity, acting on the aldehyde or oxo group of donors, iron-sulfur protein as acceptor"/>
    <property type="evidence" value="ECO:0007669"/>
    <property type="project" value="InterPro"/>
</dbReference>
<dbReference type="SUPFAM" id="SSF56228">
    <property type="entry name" value="Aldehyde ferredoxin oxidoreductase, N-terminal domain"/>
    <property type="match status" value="1"/>
</dbReference>
<feature type="domain" description="Aldehyde ferredoxin oxidoreductase N-terminal" evidence="9">
    <location>
        <begin position="5"/>
        <end position="206"/>
    </location>
</feature>
<evidence type="ECO:0000256" key="1">
    <source>
        <dbReference type="ARBA" id="ARBA00001966"/>
    </source>
</evidence>
<dbReference type="Proteomes" id="UP000317243">
    <property type="component" value="Unassembled WGS sequence"/>
</dbReference>
<dbReference type="InterPro" id="IPR051919">
    <property type="entry name" value="W-dependent_AOR"/>
</dbReference>
<keyword evidence="5 10" id="KW-0560">Oxidoreductase</keyword>
<dbReference type="Pfam" id="PF01314">
    <property type="entry name" value="AFOR_C"/>
    <property type="match status" value="1"/>
</dbReference>
<dbReference type="PANTHER" id="PTHR30038:SF7">
    <property type="entry name" value="TUNGSTEN-CONTAINING GLYCERALDEHYDE-3-PHOSPHATE:FERREDOXIN OXIDOREDUCTASE"/>
    <property type="match status" value="1"/>
</dbReference>
<keyword evidence="6" id="KW-0408">Iron</keyword>
<dbReference type="GO" id="GO:0046872">
    <property type="term" value="F:metal ion binding"/>
    <property type="evidence" value="ECO:0007669"/>
    <property type="project" value="UniProtKB-KW"/>
</dbReference>
<evidence type="ECO:0000256" key="6">
    <source>
        <dbReference type="ARBA" id="ARBA00023004"/>
    </source>
</evidence>
<dbReference type="InterPro" id="IPR036021">
    <property type="entry name" value="Tungsten_al_ferr_oxy-like_C"/>
</dbReference>
<dbReference type="InterPro" id="IPR013985">
    <property type="entry name" value="Ald_Fedxn_OxRdtase_dom3"/>
</dbReference>
<dbReference type="SMART" id="SM00790">
    <property type="entry name" value="AFOR_N"/>
    <property type="match status" value="1"/>
</dbReference>
<dbReference type="OrthoDB" id="9763894at2"/>
<dbReference type="RefSeq" id="WP_146509466.1">
    <property type="nucleotide sequence ID" value="NZ_SIHI01000001.1"/>
</dbReference>
<dbReference type="Pfam" id="PF02730">
    <property type="entry name" value="AFOR_N"/>
    <property type="match status" value="1"/>
</dbReference>